<reference evidence="3 4" key="1">
    <citation type="submission" date="2017-11" db="EMBL/GenBank/DDBJ databases">
        <title>Complete genome sequence of Streptomyces lavendulae subsp. lavendulae CCM 3239 (formerly 'Streptomyces aureofaciens CCM 3239'), the producer of the angucycline-type antibiotic auricin.</title>
        <authorList>
            <person name="Busche T."/>
            <person name="Novakova R."/>
            <person name="Al'Dilaimi A."/>
            <person name="Homerova D."/>
            <person name="Feckova L."/>
            <person name="Rezuchova B."/>
            <person name="Mingyar E."/>
            <person name="Csolleiova D."/>
            <person name="Bekeova C."/>
            <person name="Winkler A."/>
            <person name="Sevcikova B."/>
            <person name="Kalinowski J."/>
            <person name="Kormanec J."/>
            <person name="Ruckert C."/>
        </authorList>
    </citation>
    <scope>NUCLEOTIDE SEQUENCE [LARGE SCALE GENOMIC DNA]</scope>
    <source>
        <strain evidence="3 4">CCM 3239</strain>
    </source>
</reference>
<feature type="region of interest" description="Disordered" evidence="1">
    <location>
        <begin position="234"/>
        <end position="262"/>
    </location>
</feature>
<dbReference type="KEGG" id="slx:SLAV_00480"/>
<organism evidence="3 4">
    <name type="scientific">Streptomyces lavendulae subsp. lavendulae</name>
    <dbReference type="NCBI Taxonomy" id="58340"/>
    <lineage>
        <taxon>Bacteria</taxon>
        <taxon>Bacillati</taxon>
        <taxon>Actinomycetota</taxon>
        <taxon>Actinomycetes</taxon>
        <taxon>Kitasatosporales</taxon>
        <taxon>Streptomycetaceae</taxon>
        <taxon>Streptomyces</taxon>
    </lineage>
</organism>
<dbReference type="EMBL" id="CP024985">
    <property type="protein sequence ID" value="ATZ29545.1"/>
    <property type="molecule type" value="Genomic_DNA"/>
</dbReference>
<name>A0A2K8PV47_STRLA</name>
<sequence length="262" mass="27933">MDLWKGSLIATVTEPWDAYPDLSEIPEGAVPGPSMTLFVKERPRGAGYVADFLYKATDLPVTVHGVLVNQGAGLGVIELELWRPDWGYWDDFGDFVGPAGEEASTAVAVPITGDVLRRIPLGQIVARAQAELASHSWKDEGVTTIGIAPAADRQPGDLAPASVRALENAGALAQPAKRGRPPLEGALLHELAHAYLREAGNGPGLHRRLADLFERPEPTIADWIKAARERGYLSPAVPGRRAAGPGPLLRYRTEGSPPPPSA</sequence>
<gene>
    <name evidence="2" type="ORF">SLAV_00480</name>
    <name evidence="3" type="ORF">SLAV_38910</name>
</gene>
<dbReference type="GeneID" id="94019091"/>
<evidence type="ECO:0000256" key="1">
    <source>
        <dbReference type="SAM" id="MobiDB-lite"/>
    </source>
</evidence>
<dbReference type="RefSeq" id="WP_208754730.1">
    <property type="nucleotide sequence ID" value="NZ_CP024985.1"/>
</dbReference>
<accession>A0A2K8PV47</accession>
<proteinExistence type="predicted"/>
<evidence type="ECO:0000313" key="4">
    <source>
        <dbReference type="Proteomes" id="UP000231791"/>
    </source>
</evidence>
<dbReference type="AlphaFoldDB" id="A0A2K8PV47"/>
<protein>
    <submittedName>
        <fullName evidence="3">Uncharacterized protein</fullName>
    </submittedName>
</protein>
<dbReference type="KEGG" id="slx:SLAV_38910"/>
<keyword evidence="4" id="KW-1185">Reference proteome</keyword>
<evidence type="ECO:0000313" key="2">
    <source>
        <dbReference type="EMBL" id="ATZ22026.1"/>
    </source>
</evidence>
<dbReference type="EMBL" id="CP024985">
    <property type="protein sequence ID" value="ATZ22026.1"/>
    <property type="molecule type" value="Genomic_DNA"/>
</dbReference>
<dbReference type="Proteomes" id="UP000231791">
    <property type="component" value="Chromosome"/>
</dbReference>
<evidence type="ECO:0000313" key="3">
    <source>
        <dbReference type="EMBL" id="ATZ29545.1"/>
    </source>
</evidence>